<dbReference type="EMBL" id="WBZC01000015">
    <property type="protein sequence ID" value="KAB3535760.1"/>
    <property type="molecule type" value="Genomic_DNA"/>
</dbReference>
<name>A0A6I0FDB5_9FIRM</name>
<dbReference type="GO" id="GO:0009976">
    <property type="term" value="F:tocopherol cyclase activity"/>
    <property type="evidence" value="ECO:0007669"/>
    <property type="project" value="InterPro"/>
</dbReference>
<protein>
    <recommendedName>
        <fullName evidence="3">Tocopherol cyclase</fullName>
    </recommendedName>
</protein>
<dbReference type="AlphaFoldDB" id="A0A6I0FDB5"/>
<keyword evidence="2" id="KW-1185">Reference proteome</keyword>
<gene>
    <name evidence="1" type="ORF">F8154_05530</name>
</gene>
<accession>A0A6I0FDB5</accession>
<sequence length="325" mass="36755">MYLLKKLFNPEIFQGGFKKKNYFEGWYFKLIDENTNNILAIIPGISYESKNEKSHGFIQVFLGKENKTYYISFPTDNFSYSKDTFEISINKNYFSNNKIVLSLKSSDCAIEGELSFTNIVPFPKSFLNPGIMGPFSFIPFMECYHGIVNIHHNIKGALLINGINTSFDNGYGYIEKDWGTSFPEAYIWLQSNHFAEKDVSVMFSIAKIPWLKRHFIGHISFLRIGDSFYRFATYTGAIVKSINISNNMLEATIKDGKGCLQITAYFSNSSILLAPQNGVMKRDILESITAKVYVKLSDNKGNIIFEGEGANTGLEMVGDLSLLAT</sequence>
<proteinExistence type="predicted"/>
<comment type="caution">
    <text evidence="1">The sequence shown here is derived from an EMBL/GenBank/DDBJ whole genome shotgun (WGS) entry which is preliminary data.</text>
</comment>
<organism evidence="1 2">
    <name type="scientific">Alkaliphilus pronyensis</name>
    <dbReference type="NCBI Taxonomy" id="1482732"/>
    <lineage>
        <taxon>Bacteria</taxon>
        <taxon>Bacillati</taxon>
        <taxon>Bacillota</taxon>
        <taxon>Clostridia</taxon>
        <taxon>Peptostreptococcales</taxon>
        <taxon>Natronincolaceae</taxon>
        <taxon>Alkaliphilus</taxon>
    </lineage>
</organism>
<reference evidence="1 2" key="1">
    <citation type="submission" date="2019-10" db="EMBL/GenBank/DDBJ databases">
        <title>Alkaliphilus serpentinus sp. nov. and Alkaliphilus pronyensis sp. nov., two novel anaerobic alkaliphilic species isolated from the serpentinized-hosted hydrothermal field of the Prony Bay (New Caledonia).</title>
        <authorList>
            <person name="Postec A."/>
        </authorList>
    </citation>
    <scope>NUCLEOTIDE SEQUENCE [LARGE SCALE GENOMIC DNA]</scope>
    <source>
        <strain evidence="1 2">LacV</strain>
    </source>
</reference>
<evidence type="ECO:0000313" key="2">
    <source>
        <dbReference type="Proteomes" id="UP000432715"/>
    </source>
</evidence>
<dbReference type="Pfam" id="PF14249">
    <property type="entry name" value="Tocopherol_cycl"/>
    <property type="match status" value="1"/>
</dbReference>
<dbReference type="PANTHER" id="PTHR35309">
    <property type="match status" value="1"/>
</dbReference>
<evidence type="ECO:0008006" key="3">
    <source>
        <dbReference type="Google" id="ProtNLM"/>
    </source>
</evidence>
<dbReference type="InterPro" id="IPR025893">
    <property type="entry name" value="Tocopherol_cyclase"/>
</dbReference>
<dbReference type="RefSeq" id="WP_151860607.1">
    <property type="nucleotide sequence ID" value="NZ_WBZC01000015.1"/>
</dbReference>
<dbReference type="SUPFAM" id="SSF159245">
    <property type="entry name" value="AttH-like"/>
    <property type="match status" value="1"/>
</dbReference>
<evidence type="ECO:0000313" key="1">
    <source>
        <dbReference type="EMBL" id="KAB3535760.1"/>
    </source>
</evidence>
<dbReference type="Proteomes" id="UP000432715">
    <property type="component" value="Unassembled WGS sequence"/>
</dbReference>
<dbReference type="OrthoDB" id="9772627at2"/>
<dbReference type="PANTHER" id="PTHR35309:SF4">
    <property type="entry name" value="TOCOPHEROL CYCLASE"/>
    <property type="match status" value="1"/>
</dbReference>